<feature type="transmembrane region" description="Helical" evidence="2">
    <location>
        <begin position="130"/>
        <end position="146"/>
    </location>
</feature>
<organism evidence="3 4">
    <name type="scientific">Actinomyces naeslundii (strain ATCC 12104 / DSM 43013 / CCUG 2238 / JCM 8349 / NCTC 10301 / Howell 279)</name>
    <dbReference type="NCBI Taxonomy" id="1115803"/>
    <lineage>
        <taxon>Bacteria</taxon>
        <taxon>Bacillati</taxon>
        <taxon>Actinomycetota</taxon>
        <taxon>Actinomycetes</taxon>
        <taxon>Actinomycetales</taxon>
        <taxon>Actinomycetaceae</taxon>
        <taxon>Actinomyces</taxon>
    </lineage>
</organism>
<feature type="compositionally biased region" description="Basic and acidic residues" evidence="1">
    <location>
        <begin position="178"/>
        <end position="190"/>
    </location>
</feature>
<gene>
    <name evidence="3" type="ORF">HMPREF1129_0518</name>
</gene>
<feature type="region of interest" description="Disordered" evidence="1">
    <location>
        <begin position="178"/>
        <end position="208"/>
    </location>
</feature>
<feature type="transmembrane region" description="Helical" evidence="2">
    <location>
        <begin position="29"/>
        <end position="47"/>
    </location>
</feature>
<keyword evidence="2" id="KW-1133">Transmembrane helix</keyword>
<keyword evidence="2" id="KW-0472">Membrane</keyword>
<feature type="transmembrane region" description="Helical" evidence="2">
    <location>
        <begin position="89"/>
        <end position="110"/>
    </location>
</feature>
<accession>J2ZTA3</accession>
<evidence type="ECO:0000313" key="4">
    <source>
        <dbReference type="Proteomes" id="UP000007814"/>
    </source>
</evidence>
<dbReference type="AlphaFoldDB" id="J2ZTA3"/>
<evidence type="ECO:0000256" key="1">
    <source>
        <dbReference type="SAM" id="MobiDB-lite"/>
    </source>
</evidence>
<feature type="transmembrane region" description="Helical" evidence="2">
    <location>
        <begin position="59"/>
        <end position="77"/>
    </location>
</feature>
<evidence type="ECO:0000256" key="2">
    <source>
        <dbReference type="SAM" id="Phobius"/>
    </source>
</evidence>
<dbReference type="eggNOG" id="ENOG50314DA">
    <property type="taxonomic scope" value="Bacteria"/>
</dbReference>
<proteinExistence type="predicted"/>
<dbReference type="PATRIC" id="fig|1115803.3.peg.425"/>
<dbReference type="Proteomes" id="UP000007814">
    <property type="component" value="Unassembled WGS sequence"/>
</dbReference>
<keyword evidence="2" id="KW-0812">Transmembrane</keyword>
<comment type="caution">
    <text evidence="3">The sequence shown here is derived from an EMBL/GenBank/DDBJ whole genome shotgun (WGS) entry which is preliminary data.</text>
</comment>
<sequence>MERSFLMDEHSSVRPVQDTRRPAYGGGRVLVGVFAVFGAIVLVPSLVSLLRSPDEAPAVWSFNLLGGGLYILLAVCVAHNGRRMRNIGWMCLGALATMAVLIGVLTMTVPSPTPADLNASVWAHWGRSRWYLPAILPVVAAAWMWMSDPRRIVANAERITELSDTLTESFTEKARAVQESRGLKSLRSSETEVSETSSQTDPTGSAAG</sequence>
<protein>
    <recommendedName>
        <fullName evidence="5">Integral membrane protein</fullName>
    </recommendedName>
</protein>
<evidence type="ECO:0000313" key="3">
    <source>
        <dbReference type="EMBL" id="EJN85850.1"/>
    </source>
</evidence>
<name>J2ZTA3_ACTNH</name>
<dbReference type="EMBL" id="ALJK01000037">
    <property type="protein sequence ID" value="EJN85850.1"/>
    <property type="molecule type" value="Genomic_DNA"/>
</dbReference>
<reference evidence="3 4" key="1">
    <citation type="submission" date="2012-07" db="EMBL/GenBank/DDBJ databases">
        <authorList>
            <person name="Durkin A.S."/>
            <person name="McCorrison J."/>
            <person name="Torralba M."/>
            <person name="Gillis M."/>
            <person name="Methe B."/>
            <person name="Sutton G."/>
            <person name="Nelson K.E."/>
        </authorList>
    </citation>
    <scope>NUCLEOTIDE SEQUENCE [LARGE SCALE GENOMIC DNA]</scope>
    <source>
        <strain evidence="4">ATCC 12104 / DSM 43013 / CCUG 2238 / JCM 8349 / NCTC 10301 / Howell 279</strain>
    </source>
</reference>
<evidence type="ECO:0008006" key="5">
    <source>
        <dbReference type="Google" id="ProtNLM"/>
    </source>
</evidence>